<dbReference type="Pfam" id="PF01546">
    <property type="entry name" value="Peptidase_M20"/>
    <property type="match status" value="1"/>
</dbReference>
<comment type="caution">
    <text evidence="6">The sequence shown here is derived from an EMBL/GenBank/DDBJ whole genome shotgun (WGS) entry which is preliminary data.</text>
</comment>
<keyword evidence="3" id="KW-0378">Hydrolase</keyword>
<dbReference type="RefSeq" id="WP_268917042.1">
    <property type="nucleotide sequence ID" value="NZ_CP124548.1"/>
</dbReference>
<dbReference type="Gene3D" id="3.40.630.10">
    <property type="entry name" value="Zn peptidases"/>
    <property type="match status" value="1"/>
</dbReference>
<keyword evidence="7" id="KW-1185">Reference proteome</keyword>
<evidence type="ECO:0000256" key="1">
    <source>
        <dbReference type="ARBA" id="ARBA00022670"/>
    </source>
</evidence>
<dbReference type="PANTHER" id="PTHR43270:SF12">
    <property type="entry name" value="SUCCINYL-DIAMINOPIMELATE DESUCCINYLASE"/>
    <property type="match status" value="1"/>
</dbReference>
<evidence type="ECO:0000313" key="6">
    <source>
        <dbReference type="EMBL" id="MCZ0857460.1"/>
    </source>
</evidence>
<feature type="region of interest" description="Disordered" evidence="4">
    <location>
        <begin position="458"/>
        <end position="479"/>
    </location>
</feature>
<proteinExistence type="predicted"/>
<sequence>MITAAALRSAVHQSFEAIVSDLIELVAIPSVSASSHDQAQVRRSAEHVAGLLRDSGLDAEVLSAQGPDGVMGRPAVLAHREGPAGSPRVLLYAHHDVQPVGDPGAWAQADPFTAERRGERLFGRGTADDGAGVITHVHALRTLADLGGGELPCSVTVFIEGEEEVGSPSFEAFLNAHRERLAADVIVVADSSNWKVGVPALTTSLRGVIQVDVRLDVLDHALHSGQYGGPVLDAVTSMCRLVATLHDKRGDVAVSGLASRPQAAPDFPDYSEAEFRADAGVLDGVELVGIGDLTARLWTKPALSVIGMDVTPLELAGNVLAPSCTARLSMRIAPGQDPAAAVEALRSHLEARAPFGARPTVTLCETGPSFDGSSDSPAGHAARWALTTAFGRDCVDIGQGGSIPFISTLQKTFPDAQVLVTGIEDPDTRAHSEDESMHLGDLERIVTGEALLLARLGGTVGEAEGPEGPEGSGGAEAHR</sequence>
<keyword evidence="1" id="KW-0645">Protease</keyword>
<name>A0ABT4I8E8_9ACTO</name>
<dbReference type="NCBIfam" id="NF005914">
    <property type="entry name" value="PRK07907.1"/>
    <property type="match status" value="1"/>
</dbReference>
<dbReference type="InterPro" id="IPR051458">
    <property type="entry name" value="Cyt/Met_Dipeptidase"/>
</dbReference>
<dbReference type="Gene3D" id="3.30.70.360">
    <property type="match status" value="1"/>
</dbReference>
<evidence type="ECO:0000256" key="4">
    <source>
        <dbReference type="SAM" id="MobiDB-lite"/>
    </source>
</evidence>
<dbReference type="Proteomes" id="UP001072034">
    <property type="component" value="Unassembled WGS sequence"/>
</dbReference>
<feature type="compositionally biased region" description="Gly residues" evidence="4">
    <location>
        <begin position="468"/>
        <end position="479"/>
    </location>
</feature>
<evidence type="ECO:0000259" key="5">
    <source>
        <dbReference type="Pfam" id="PF07687"/>
    </source>
</evidence>
<evidence type="ECO:0000256" key="2">
    <source>
        <dbReference type="ARBA" id="ARBA00022723"/>
    </source>
</evidence>
<dbReference type="InterPro" id="IPR002933">
    <property type="entry name" value="Peptidase_M20"/>
</dbReference>
<evidence type="ECO:0000313" key="7">
    <source>
        <dbReference type="Proteomes" id="UP001072034"/>
    </source>
</evidence>
<feature type="domain" description="Peptidase M20 dimerisation" evidence="5">
    <location>
        <begin position="205"/>
        <end position="354"/>
    </location>
</feature>
<dbReference type="EMBL" id="JAPTMY010000008">
    <property type="protein sequence ID" value="MCZ0857460.1"/>
    <property type="molecule type" value="Genomic_DNA"/>
</dbReference>
<organism evidence="6 7">
    <name type="scientific">Actinomyces israelii</name>
    <dbReference type="NCBI Taxonomy" id="1659"/>
    <lineage>
        <taxon>Bacteria</taxon>
        <taxon>Bacillati</taxon>
        <taxon>Actinomycetota</taxon>
        <taxon>Actinomycetes</taxon>
        <taxon>Actinomycetales</taxon>
        <taxon>Actinomycetaceae</taxon>
        <taxon>Actinomyces</taxon>
    </lineage>
</organism>
<reference evidence="6" key="1">
    <citation type="submission" date="2022-10" db="EMBL/GenBank/DDBJ databases">
        <title>Genome sequence of Actinomyces israelii ATCC 10048.</title>
        <authorList>
            <person name="Watt R.M."/>
            <person name="Tong W.M."/>
        </authorList>
    </citation>
    <scope>NUCLEOTIDE SEQUENCE</scope>
    <source>
        <strain evidence="6">ATCC 10048</strain>
    </source>
</reference>
<evidence type="ECO:0000256" key="3">
    <source>
        <dbReference type="ARBA" id="ARBA00022801"/>
    </source>
</evidence>
<dbReference type="PANTHER" id="PTHR43270">
    <property type="entry name" value="BETA-ALA-HIS DIPEPTIDASE"/>
    <property type="match status" value="1"/>
</dbReference>
<dbReference type="InterPro" id="IPR011650">
    <property type="entry name" value="Peptidase_M20_dimer"/>
</dbReference>
<keyword evidence="2" id="KW-0479">Metal-binding</keyword>
<protein>
    <submittedName>
        <fullName evidence="6">Dipeptidase</fullName>
    </submittedName>
</protein>
<accession>A0ABT4I8E8</accession>
<dbReference type="SUPFAM" id="SSF53187">
    <property type="entry name" value="Zn-dependent exopeptidases"/>
    <property type="match status" value="1"/>
</dbReference>
<gene>
    <name evidence="6" type="ORF">OHJ16_05315</name>
</gene>
<dbReference type="Pfam" id="PF07687">
    <property type="entry name" value="M20_dimer"/>
    <property type="match status" value="1"/>
</dbReference>